<gene>
    <name evidence="1" type="ORF">PACLA_8A028735</name>
</gene>
<proteinExistence type="predicted"/>
<keyword evidence="2" id="KW-1185">Reference proteome</keyword>
<dbReference type="AlphaFoldDB" id="A0A6S7IVT2"/>
<feature type="non-terminal residue" evidence="1">
    <location>
        <position position="1"/>
    </location>
</feature>
<feature type="non-terminal residue" evidence="1">
    <location>
        <position position="414"/>
    </location>
</feature>
<sequence length="414" mass="47196">RHDLEACFGVSYDEPGSGAENIFNHILMSVTTNSATSCKRPNHQQFSNCMSMCTIVIKAFKSLKAIKKPKNISKIHHHEGVNIKACIDAITAPESMALLSSTYASTMPHWLTKSFFTPDLERHILEEHLYCDDSGVRHMRTMDNLHLINFMELQLKSKEEFATAYDMALAGGLKKYLKKFVVVQPGDWPSQFYGRQIVYEYVTRQTKKFQINSGSITSNGPTSSTPRQPMLNVPAPSITSVVPTMGPLHISLNSREHIFMSFKPFFRKVYCHLFPRCKLAETPKPWRINLILEIVYGGWTLIRERAKVLFQYSKDLQYGTLLNLLDNYLPLTKPSDTAEKLTIPNKNCRCDNKSCTVHNPNEPWQLFQGCWHSFHKTCLNGTPSCPLCKELLTKQVQELGLVAKEAILHPRNDR</sequence>
<reference evidence="1" key="1">
    <citation type="submission" date="2020-04" db="EMBL/GenBank/DDBJ databases">
        <authorList>
            <person name="Alioto T."/>
            <person name="Alioto T."/>
            <person name="Gomez Garrido J."/>
        </authorList>
    </citation>
    <scope>NUCLEOTIDE SEQUENCE</scope>
    <source>
        <strain evidence="1">A484AB</strain>
    </source>
</reference>
<name>A0A6S7IVT2_PARCT</name>
<dbReference type="EMBL" id="CACRXK020012523">
    <property type="protein sequence ID" value="CAB4023485.1"/>
    <property type="molecule type" value="Genomic_DNA"/>
</dbReference>
<accession>A0A6S7IVT2</accession>
<protein>
    <submittedName>
        <fullName evidence="1">Uncharacterized protein</fullName>
    </submittedName>
</protein>
<dbReference type="Proteomes" id="UP001152795">
    <property type="component" value="Unassembled WGS sequence"/>
</dbReference>
<evidence type="ECO:0000313" key="2">
    <source>
        <dbReference type="Proteomes" id="UP001152795"/>
    </source>
</evidence>
<evidence type="ECO:0000313" key="1">
    <source>
        <dbReference type="EMBL" id="CAB4023485.1"/>
    </source>
</evidence>
<comment type="caution">
    <text evidence="1">The sequence shown here is derived from an EMBL/GenBank/DDBJ whole genome shotgun (WGS) entry which is preliminary data.</text>
</comment>
<organism evidence="1 2">
    <name type="scientific">Paramuricea clavata</name>
    <name type="common">Red gorgonian</name>
    <name type="synonym">Violescent sea-whip</name>
    <dbReference type="NCBI Taxonomy" id="317549"/>
    <lineage>
        <taxon>Eukaryota</taxon>
        <taxon>Metazoa</taxon>
        <taxon>Cnidaria</taxon>
        <taxon>Anthozoa</taxon>
        <taxon>Octocorallia</taxon>
        <taxon>Malacalcyonacea</taxon>
        <taxon>Plexauridae</taxon>
        <taxon>Paramuricea</taxon>
    </lineage>
</organism>
<dbReference type="OrthoDB" id="5972937at2759"/>